<protein>
    <submittedName>
        <fullName evidence="1">Uncharacterized protein</fullName>
    </submittedName>
</protein>
<evidence type="ECO:0000313" key="1">
    <source>
        <dbReference type="EMBL" id="MCP3732011.1"/>
    </source>
</evidence>
<reference evidence="1" key="1">
    <citation type="submission" date="2022-05" db="EMBL/GenBank/DDBJ databases">
        <title>Sphingomonas sp. strain MG17 Genome sequencing and assembly.</title>
        <authorList>
            <person name="Kim I."/>
        </authorList>
    </citation>
    <scope>NUCLEOTIDE SEQUENCE</scope>
    <source>
        <strain evidence="1">MG17</strain>
    </source>
</reference>
<accession>A0A9X2KMZ6</accession>
<dbReference type="Proteomes" id="UP001139451">
    <property type="component" value="Unassembled WGS sequence"/>
</dbReference>
<organism evidence="1 2">
    <name type="scientific">Sphingomonas tagetis</name>
    <dbReference type="NCBI Taxonomy" id="2949092"/>
    <lineage>
        <taxon>Bacteria</taxon>
        <taxon>Pseudomonadati</taxon>
        <taxon>Pseudomonadota</taxon>
        <taxon>Alphaproteobacteria</taxon>
        <taxon>Sphingomonadales</taxon>
        <taxon>Sphingomonadaceae</taxon>
        <taxon>Sphingomonas</taxon>
    </lineage>
</organism>
<name>A0A9X2KMZ6_9SPHN</name>
<dbReference type="EMBL" id="JAMLDX010000014">
    <property type="protein sequence ID" value="MCP3732011.1"/>
    <property type="molecule type" value="Genomic_DNA"/>
</dbReference>
<evidence type="ECO:0000313" key="2">
    <source>
        <dbReference type="Proteomes" id="UP001139451"/>
    </source>
</evidence>
<sequence length="412" mass="43183">MLEPTIRPQNALLLIAVQSGPGAPATPDPTLHAISFEADSFTKGQPWGSEDVNEATGSYVAGAPMRIGQEVPLSFRSRIRGAGPNVTYTSSVKPPLHVALQVAGWRGQFTAAITAAALTAGSTTSATLGTGFGTTAQAYRGMPLAITAGVGNGRIPLISDYTTGKVATLVDLFGATLDTTTTAGIPANWTYARTSPADATARETDHPLATVYYYEDGNLYKWQDVRGVLDMEGQTARPGMGTFNMSGTYLGSETAAMPANAVVASHSAPVLAKGVGGVNGAALVNRAEVAISRWALRTGGDLEGVVDPNTPYGFGASEIVGRAPTFEADPLRTLVSTRDAIAQIANDEEHIIALRHGSIVGNRWGLISPKSKPITATDEMRGRLRADAMVWRALNPGRDNQGRDGDAILTFF</sequence>
<gene>
    <name evidence="1" type="ORF">M9978_16420</name>
</gene>
<proteinExistence type="predicted"/>
<dbReference type="RefSeq" id="WP_254295086.1">
    <property type="nucleotide sequence ID" value="NZ_JAMLDX010000014.1"/>
</dbReference>
<comment type="caution">
    <text evidence="1">The sequence shown here is derived from an EMBL/GenBank/DDBJ whole genome shotgun (WGS) entry which is preliminary data.</text>
</comment>
<keyword evidence="2" id="KW-1185">Reference proteome</keyword>
<dbReference type="AlphaFoldDB" id="A0A9X2KMZ6"/>